<gene>
    <name evidence="1" type="ORF">P7K49_010596</name>
</gene>
<organism evidence="1 2">
    <name type="scientific">Saguinus oedipus</name>
    <name type="common">Cotton-top tamarin</name>
    <name type="synonym">Oedipomidas oedipus</name>
    <dbReference type="NCBI Taxonomy" id="9490"/>
    <lineage>
        <taxon>Eukaryota</taxon>
        <taxon>Metazoa</taxon>
        <taxon>Chordata</taxon>
        <taxon>Craniata</taxon>
        <taxon>Vertebrata</taxon>
        <taxon>Euteleostomi</taxon>
        <taxon>Mammalia</taxon>
        <taxon>Eutheria</taxon>
        <taxon>Euarchontoglires</taxon>
        <taxon>Primates</taxon>
        <taxon>Haplorrhini</taxon>
        <taxon>Platyrrhini</taxon>
        <taxon>Cebidae</taxon>
        <taxon>Callitrichinae</taxon>
        <taxon>Saguinus</taxon>
    </lineage>
</organism>
<dbReference type="EMBL" id="JASSZA010000005">
    <property type="protein sequence ID" value="KAK2110850.1"/>
    <property type="molecule type" value="Genomic_DNA"/>
</dbReference>
<proteinExistence type="predicted"/>
<evidence type="ECO:0000313" key="1">
    <source>
        <dbReference type="EMBL" id="KAK2110850.1"/>
    </source>
</evidence>
<protein>
    <submittedName>
        <fullName evidence="1">Uncharacterized protein</fullName>
    </submittedName>
</protein>
<accession>A0ABQ9VP22</accession>
<sequence>KLCQIHCHNHHYHSNQAFHTLHRQQCGHHLCKGTKQNRGHHDSDRLPDHHGRHTGYIYDSEQRVFHTRQSETDEIFKTKEDSF</sequence>
<reference evidence="1 2" key="1">
    <citation type="submission" date="2023-05" db="EMBL/GenBank/DDBJ databases">
        <title>B98-5 Cell Line De Novo Hybrid Assembly: An Optical Mapping Approach.</title>
        <authorList>
            <person name="Kananen K."/>
            <person name="Auerbach J.A."/>
            <person name="Kautto E."/>
            <person name="Blachly J.S."/>
        </authorList>
    </citation>
    <scope>NUCLEOTIDE SEQUENCE [LARGE SCALE GENOMIC DNA]</scope>
    <source>
        <strain evidence="1">B95-8</strain>
        <tissue evidence="1">Cell line</tissue>
    </source>
</reference>
<keyword evidence="2" id="KW-1185">Reference proteome</keyword>
<name>A0ABQ9VP22_SAGOE</name>
<comment type="caution">
    <text evidence="1">The sequence shown here is derived from an EMBL/GenBank/DDBJ whole genome shotgun (WGS) entry which is preliminary data.</text>
</comment>
<feature type="non-terminal residue" evidence="1">
    <location>
        <position position="1"/>
    </location>
</feature>
<feature type="non-terminal residue" evidence="1">
    <location>
        <position position="83"/>
    </location>
</feature>
<evidence type="ECO:0000313" key="2">
    <source>
        <dbReference type="Proteomes" id="UP001266305"/>
    </source>
</evidence>
<dbReference type="Proteomes" id="UP001266305">
    <property type="component" value="Unassembled WGS sequence"/>
</dbReference>